<dbReference type="InterPro" id="IPR029062">
    <property type="entry name" value="Class_I_gatase-like"/>
</dbReference>
<dbReference type="RefSeq" id="WP_184723778.1">
    <property type="nucleotide sequence ID" value="NZ_JACHJP010000012.1"/>
</dbReference>
<dbReference type="InterPro" id="IPR019999">
    <property type="entry name" value="Anth_synth_I-like"/>
</dbReference>
<dbReference type="PRINTS" id="PR00097">
    <property type="entry name" value="ANTSNTHASEII"/>
</dbReference>
<evidence type="ECO:0000256" key="3">
    <source>
        <dbReference type="ARBA" id="ARBA00022679"/>
    </source>
</evidence>
<keyword evidence="9" id="KW-0032">Aminotransferase</keyword>
<dbReference type="NCBIfam" id="TIGR00566">
    <property type="entry name" value="trpG_papA"/>
    <property type="match status" value="1"/>
</dbReference>
<feature type="region of interest" description="Disordered" evidence="5">
    <location>
        <begin position="200"/>
        <end position="257"/>
    </location>
</feature>
<dbReference type="PANTHER" id="PTHR11236">
    <property type="entry name" value="AMINOBENZOATE/ANTHRANILATE SYNTHASE"/>
    <property type="match status" value="1"/>
</dbReference>
<dbReference type="GO" id="GO:0000162">
    <property type="term" value="P:L-tryptophan biosynthetic process"/>
    <property type="evidence" value="ECO:0007669"/>
    <property type="project" value="TreeGrafter"/>
</dbReference>
<dbReference type="InterPro" id="IPR017926">
    <property type="entry name" value="GATASE"/>
</dbReference>
<dbReference type="PROSITE" id="PS51273">
    <property type="entry name" value="GATASE_TYPE_1"/>
    <property type="match status" value="1"/>
</dbReference>
<dbReference type="EC" id="2.6.1.85" evidence="2"/>
<comment type="caution">
    <text evidence="9">The sequence shown here is derived from an EMBL/GenBank/DDBJ whole genome shotgun (WGS) entry which is preliminary data.</text>
</comment>
<dbReference type="InterPro" id="IPR015890">
    <property type="entry name" value="Chorismate_C"/>
</dbReference>
<dbReference type="NCBIfam" id="TIGR00553">
    <property type="entry name" value="pabB"/>
    <property type="match status" value="1"/>
</dbReference>
<organism evidence="9 10">
    <name type="scientific">Streptosporangium saharense</name>
    <dbReference type="NCBI Taxonomy" id="1706840"/>
    <lineage>
        <taxon>Bacteria</taxon>
        <taxon>Bacillati</taxon>
        <taxon>Actinomycetota</taxon>
        <taxon>Actinomycetes</taxon>
        <taxon>Streptosporangiales</taxon>
        <taxon>Streptosporangiaceae</taxon>
        <taxon>Streptosporangium</taxon>
    </lineage>
</organism>
<evidence type="ECO:0000313" key="9">
    <source>
        <dbReference type="EMBL" id="MBB4920163.1"/>
    </source>
</evidence>
<feature type="domain" description="Glutamine amidotransferase" evidence="6">
    <location>
        <begin position="4"/>
        <end position="187"/>
    </location>
</feature>
<feature type="compositionally biased region" description="Basic and acidic residues" evidence="5">
    <location>
        <begin position="209"/>
        <end position="229"/>
    </location>
</feature>
<comment type="similarity">
    <text evidence="1">In the C-terminal section; belongs to the anthranilate synthase component I family.</text>
</comment>
<sequence>MRVLLIDNYDSYTFNLAQLMARVYGRMPVVVRNDSTELREADPADYDAIVVSPGPGRPQEPRDLGLTADLLRATRLPVLGVCLGHQALGWLTGAEVVPAPEPRHGHVDRIRHLGTDLFAGIPQDFAAVRYHSLCVEPAGAPDLVTTAWARDGVTMALRHRTRPWWGVQFHPESIGTQYGSRLVENFATLTRERISLTVSPGGRGAVLPQEHEAVPSRERDSVTSRERDLAFSPEPGGDTQGAYGPAASSVSPQEHESGRWRLRVRTLPFEADAELTFRRWFAASPSAFWLDSSRVEPGLSRFSFVGDGGGRHGETLRYRVGDGKVTSTRPDGTTTHLPGSVYDVLALRLAERALDGDHGLPFDLDGGYVGYLGYEMKAESSGAAVHRSDLPDAVWISATRFVAIDHLEGRTHVVALAGPGAGDAREADRWADLVAADLPVREAPTGPVPYRPEEEPDVEPWLARSRDGYLADVAECHRLLRAGESYEICLTTTARLPYTGDPLDFYARQRLLNAAPYAAFLKWDGHRVACSSPERFLRITRDRTIESKPIKGTAPRDPDPVLDSLVRDNLARDPKSRAENLMIVDLLRNDLGQICEVGTVEVPSFMAVESYTTVHQLVSTVRGRLREDVDALTATRHCFPGGSMTGAPKIRTMEIIDRLEGAPRGIYSGTLGYFALGGAADLNIVIRTAVIGDGHLTVGAGGAVVLDSDPVAEYEEMLLKARAPLRPLPATDRAHAG</sequence>
<dbReference type="CDD" id="cd01743">
    <property type="entry name" value="GATase1_Anthranilate_Synthase"/>
    <property type="match status" value="1"/>
</dbReference>
<dbReference type="GO" id="GO:0009396">
    <property type="term" value="P:folic acid-containing compound biosynthetic process"/>
    <property type="evidence" value="ECO:0007669"/>
    <property type="project" value="InterPro"/>
</dbReference>
<dbReference type="GO" id="GO:0005737">
    <property type="term" value="C:cytoplasm"/>
    <property type="evidence" value="ECO:0007669"/>
    <property type="project" value="TreeGrafter"/>
</dbReference>
<evidence type="ECO:0000256" key="2">
    <source>
        <dbReference type="ARBA" id="ARBA00013139"/>
    </source>
</evidence>
<dbReference type="Proteomes" id="UP000552644">
    <property type="component" value="Unassembled WGS sequence"/>
</dbReference>
<name>A0A7W7QUS8_9ACTN</name>
<dbReference type="InterPro" id="IPR006221">
    <property type="entry name" value="TrpG/PapA_dom"/>
</dbReference>
<evidence type="ECO:0000259" key="8">
    <source>
        <dbReference type="Pfam" id="PF04715"/>
    </source>
</evidence>
<dbReference type="PRINTS" id="PR00099">
    <property type="entry name" value="CPSGATASE"/>
</dbReference>
<evidence type="ECO:0000259" key="7">
    <source>
        <dbReference type="Pfam" id="PF00425"/>
    </source>
</evidence>
<dbReference type="Pfam" id="PF04715">
    <property type="entry name" value="Anth_synt_I_N"/>
    <property type="match status" value="1"/>
</dbReference>
<dbReference type="Pfam" id="PF00117">
    <property type="entry name" value="GATase"/>
    <property type="match status" value="1"/>
</dbReference>
<dbReference type="Gene3D" id="3.60.120.10">
    <property type="entry name" value="Anthranilate synthase"/>
    <property type="match status" value="1"/>
</dbReference>
<evidence type="ECO:0000256" key="5">
    <source>
        <dbReference type="SAM" id="MobiDB-lite"/>
    </source>
</evidence>
<keyword evidence="3 9" id="KW-0808">Transferase</keyword>
<accession>A0A7W7QUS8</accession>
<dbReference type="SUPFAM" id="SSF56322">
    <property type="entry name" value="ADC synthase"/>
    <property type="match status" value="1"/>
</dbReference>
<dbReference type="PANTHER" id="PTHR11236:SF18">
    <property type="entry name" value="AMINODEOXYCHORISMATE SYNTHASE"/>
    <property type="match status" value="1"/>
</dbReference>
<evidence type="ECO:0000259" key="6">
    <source>
        <dbReference type="Pfam" id="PF00117"/>
    </source>
</evidence>
<reference evidence="9 10" key="1">
    <citation type="submission" date="2020-08" db="EMBL/GenBank/DDBJ databases">
        <title>Genomic Encyclopedia of Type Strains, Phase III (KMG-III): the genomes of soil and plant-associated and newly described type strains.</title>
        <authorList>
            <person name="Whitman W."/>
        </authorList>
    </citation>
    <scope>NUCLEOTIDE SEQUENCE [LARGE SCALE GENOMIC DNA]</scope>
    <source>
        <strain evidence="9 10">CECT 8840</strain>
    </source>
</reference>
<dbReference type="InterPro" id="IPR005802">
    <property type="entry name" value="ADC_synth_comp_1"/>
</dbReference>
<protein>
    <recommendedName>
        <fullName evidence="2">aminodeoxychorismate synthase</fullName>
        <ecNumber evidence="2">2.6.1.85</ecNumber>
    </recommendedName>
</protein>
<dbReference type="GO" id="GO:0008153">
    <property type="term" value="P:4-aminobenzoate biosynthetic process"/>
    <property type="evidence" value="ECO:0007669"/>
    <property type="project" value="TreeGrafter"/>
</dbReference>
<dbReference type="PRINTS" id="PR00096">
    <property type="entry name" value="GATASE"/>
</dbReference>
<dbReference type="InterPro" id="IPR006805">
    <property type="entry name" value="Anth_synth_I_N"/>
</dbReference>
<feature type="domain" description="Chorismate-utilising enzyme C-terminal" evidence="7">
    <location>
        <begin position="466"/>
        <end position="720"/>
    </location>
</feature>
<dbReference type="InterPro" id="IPR005801">
    <property type="entry name" value="ADC_synthase"/>
</dbReference>
<dbReference type="Pfam" id="PF00425">
    <property type="entry name" value="Chorismate_bind"/>
    <property type="match status" value="1"/>
</dbReference>
<evidence type="ECO:0000313" key="10">
    <source>
        <dbReference type="Proteomes" id="UP000552644"/>
    </source>
</evidence>
<dbReference type="EMBL" id="JACHJP010000012">
    <property type="protein sequence ID" value="MBB4920163.1"/>
    <property type="molecule type" value="Genomic_DNA"/>
</dbReference>
<dbReference type="AlphaFoldDB" id="A0A7W7QUS8"/>
<dbReference type="SUPFAM" id="SSF52317">
    <property type="entry name" value="Class I glutamine amidotransferase-like"/>
    <property type="match status" value="1"/>
</dbReference>
<evidence type="ECO:0000256" key="4">
    <source>
        <dbReference type="ARBA" id="ARBA00022962"/>
    </source>
</evidence>
<gene>
    <name evidence="9" type="ORF">FHS44_007307</name>
</gene>
<dbReference type="GO" id="GO:0046820">
    <property type="term" value="F:4-amino-4-deoxychorismate synthase activity"/>
    <property type="evidence" value="ECO:0007669"/>
    <property type="project" value="UniProtKB-EC"/>
</dbReference>
<evidence type="ECO:0000256" key="1">
    <source>
        <dbReference type="ARBA" id="ARBA00005970"/>
    </source>
</evidence>
<feature type="domain" description="Anthranilate synthase component I N-terminal" evidence="8">
    <location>
        <begin position="282"/>
        <end position="412"/>
    </location>
</feature>
<proteinExistence type="inferred from homology"/>
<keyword evidence="10" id="KW-1185">Reference proteome</keyword>
<keyword evidence="4" id="KW-0315">Glutamine amidotransferase</keyword>
<dbReference type="Gene3D" id="3.40.50.880">
    <property type="match status" value="1"/>
</dbReference>